<evidence type="ECO:0000313" key="2">
    <source>
        <dbReference type="Proteomes" id="UP000504637"/>
    </source>
</evidence>
<dbReference type="GeneID" id="54363583"/>
<reference evidence="3" key="2">
    <citation type="submission" date="2020-04" db="EMBL/GenBank/DDBJ databases">
        <authorList>
            <consortium name="NCBI Genome Project"/>
        </authorList>
    </citation>
    <scope>NUCLEOTIDE SEQUENCE</scope>
    <source>
        <strain evidence="3">CBS 342.82</strain>
    </source>
</reference>
<organism evidence="3">
    <name type="scientific">Dissoconium aciculare CBS 342.82</name>
    <dbReference type="NCBI Taxonomy" id="1314786"/>
    <lineage>
        <taxon>Eukaryota</taxon>
        <taxon>Fungi</taxon>
        <taxon>Dikarya</taxon>
        <taxon>Ascomycota</taxon>
        <taxon>Pezizomycotina</taxon>
        <taxon>Dothideomycetes</taxon>
        <taxon>Dothideomycetidae</taxon>
        <taxon>Mycosphaerellales</taxon>
        <taxon>Dissoconiaceae</taxon>
        <taxon>Dissoconium</taxon>
    </lineage>
</organism>
<name>A0A6J3LX42_9PEZI</name>
<accession>A0A6J3LX42</accession>
<reference evidence="3" key="1">
    <citation type="submission" date="2020-01" db="EMBL/GenBank/DDBJ databases">
        <authorList>
            <consortium name="DOE Joint Genome Institute"/>
            <person name="Haridas S."/>
            <person name="Albert R."/>
            <person name="Binder M."/>
            <person name="Bloem J."/>
            <person name="Labutti K."/>
            <person name="Salamov A."/>
            <person name="Andreopoulos B."/>
            <person name="Baker S.E."/>
            <person name="Barry K."/>
            <person name="Bills G."/>
            <person name="Bluhm B.H."/>
            <person name="Cannon C."/>
            <person name="Castanera R."/>
            <person name="Culley D.E."/>
            <person name="Daum C."/>
            <person name="Ezra D."/>
            <person name="Gonzalez J.B."/>
            <person name="Henrissat B."/>
            <person name="Kuo A."/>
            <person name="Liang C."/>
            <person name="Lipzen A."/>
            <person name="Lutzoni F."/>
            <person name="Magnuson J."/>
            <person name="Mondo S."/>
            <person name="Nolan M."/>
            <person name="Ohm R."/>
            <person name="Pangilinan J."/>
            <person name="Park H.-J."/>
            <person name="Ramirez L."/>
            <person name="Alfaro M."/>
            <person name="Sun H."/>
            <person name="Tritt A."/>
            <person name="Yoshinaga Y."/>
            <person name="Zwiers L.-H."/>
            <person name="Turgeon B.G."/>
            <person name="Goodwin S.B."/>
            <person name="Spatafora J.W."/>
            <person name="Crous P.W."/>
            <person name="Grigoriev I.V."/>
        </authorList>
    </citation>
    <scope>NUCLEOTIDE SEQUENCE</scope>
    <source>
        <strain evidence="3">CBS 342.82</strain>
    </source>
</reference>
<protein>
    <submittedName>
        <fullName evidence="3">Uncharacterized protein</fullName>
    </submittedName>
</protein>
<dbReference type="AlphaFoldDB" id="A0A6J3LX42"/>
<evidence type="ECO:0000313" key="3">
    <source>
        <dbReference type="RefSeq" id="XP_033456243.1"/>
    </source>
</evidence>
<gene>
    <name evidence="3" type="ORF">K489DRAFT_384118</name>
</gene>
<reference evidence="3" key="3">
    <citation type="submission" date="2025-08" db="UniProtKB">
        <authorList>
            <consortium name="RefSeq"/>
        </authorList>
    </citation>
    <scope>IDENTIFICATION</scope>
    <source>
        <strain evidence="3">CBS 342.82</strain>
    </source>
</reference>
<dbReference type="Proteomes" id="UP000504637">
    <property type="component" value="Unplaced"/>
</dbReference>
<feature type="compositionally biased region" description="Basic and acidic residues" evidence="1">
    <location>
        <begin position="39"/>
        <end position="57"/>
    </location>
</feature>
<feature type="region of interest" description="Disordered" evidence="1">
    <location>
        <begin position="32"/>
        <end position="74"/>
    </location>
</feature>
<proteinExistence type="predicted"/>
<sequence>MLFSASTRVHYLAHQSGGYDFSYLDTPEYEAQRLARATQKAEERRQRRESRMSKASESRSTSSARSSKASTTSSHRYRFPALFGGVFGMLGAYHESASANASAAQSQVSSERSSLIDGRVVSSRHRAALEKI</sequence>
<dbReference type="RefSeq" id="XP_033456243.1">
    <property type="nucleotide sequence ID" value="XM_033605783.1"/>
</dbReference>
<feature type="compositionally biased region" description="Low complexity" evidence="1">
    <location>
        <begin position="58"/>
        <end position="74"/>
    </location>
</feature>
<keyword evidence="2" id="KW-1185">Reference proteome</keyword>
<evidence type="ECO:0000256" key="1">
    <source>
        <dbReference type="SAM" id="MobiDB-lite"/>
    </source>
</evidence>